<dbReference type="EMBL" id="JAAGOX010000032">
    <property type="protein sequence ID" value="NDW46678.1"/>
    <property type="molecule type" value="Genomic_DNA"/>
</dbReference>
<evidence type="ECO:0000256" key="1">
    <source>
        <dbReference type="ARBA" id="ARBA00008635"/>
    </source>
</evidence>
<reference evidence="4" key="1">
    <citation type="submission" date="2020-02" db="EMBL/GenBank/DDBJ databases">
        <title>Delineation of the pyrene-degrading pathway in Roseobacter clade bacteria by genomic analysis.</title>
        <authorList>
            <person name="Zhou H."/>
            <person name="Wang H."/>
        </authorList>
    </citation>
    <scope>NUCLEOTIDE SEQUENCE</scope>
    <source>
        <strain evidence="4">PrR005</strain>
    </source>
</reference>
<feature type="binding site" evidence="3">
    <location>
        <position position="141"/>
    </location>
    <ligand>
        <name>a divalent metal cation</name>
        <dbReference type="ChEBI" id="CHEBI:60240"/>
    </ligand>
</feature>
<dbReference type="PANTHER" id="PTHR37302">
    <property type="entry name" value="SLR1116 PROTEIN"/>
    <property type="match status" value="1"/>
</dbReference>
<evidence type="ECO:0000256" key="3">
    <source>
        <dbReference type="PIRSR" id="PIRSR607837-1"/>
    </source>
</evidence>
<evidence type="ECO:0000313" key="4">
    <source>
        <dbReference type="EMBL" id="NDW46678.1"/>
    </source>
</evidence>
<keyword evidence="2 3" id="KW-0479">Metal-binding</keyword>
<dbReference type="RefSeq" id="WP_164131693.1">
    <property type="nucleotide sequence ID" value="NZ_JAAGOX010000032.1"/>
</dbReference>
<feature type="binding site" evidence="3">
    <location>
        <position position="50"/>
    </location>
    <ligand>
        <name>a divalent metal cation</name>
        <dbReference type="ChEBI" id="CHEBI:60240"/>
    </ligand>
</feature>
<feature type="binding site" evidence="3">
    <location>
        <position position="137"/>
    </location>
    <ligand>
        <name>a divalent metal cation</name>
        <dbReference type="ChEBI" id="CHEBI:60240"/>
    </ligand>
</feature>
<dbReference type="InterPro" id="IPR034660">
    <property type="entry name" value="DinB/YfiT-like"/>
</dbReference>
<comment type="similarity">
    <text evidence="1">Belongs to the DinB family.</text>
</comment>
<dbReference type="AlphaFoldDB" id="A0A6B2NTC6"/>
<proteinExistence type="inferred from homology"/>
<protein>
    <submittedName>
        <fullName evidence="4">Damage-inducible protein DinB</fullName>
    </submittedName>
</protein>
<evidence type="ECO:0000256" key="2">
    <source>
        <dbReference type="ARBA" id="ARBA00022723"/>
    </source>
</evidence>
<dbReference type="PANTHER" id="PTHR37302:SF1">
    <property type="entry name" value="PROTEIN DINB"/>
    <property type="match status" value="1"/>
</dbReference>
<dbReference type="InterPro" id="IPR007837">
    <property type="entry name" value="DinB"/>
</dbReference>
<dbReference type="GO" id="GO:0046872">
    <property type="term" value="F:metal ion binding"/>
    <property type="evidence" value="ECO:0007669"/>
    <property type="project" value="UniProtKB-KW"/>
</dbReference>
<accession>A0A6B2NTC6</accession>
<dbReference type="Gene3D" id="1.20.120.450">
    <property type="entry name" value="dinb family like domain"/>
    <property type="match status" value="1"/>
</dbReference>
<sequence length="171" mass="19452">MPDKHYVLTMARYNMWQNQSLLAAAGDLDETALEQDRGAFFGSIRRTLSHLYWADQLWLSRFAQTPPPTVGGKDSVNSVKDWSQFPDERAALDQSILDWAHKVTPDWFEGSLKWTSVILNGEQVTLRRTLVLGFFNHQTHHRGQIHAMLTAAGAMPEDTDIILLPERFAAM</sequence>
<comment type="caution">
    <text evidence="4">The sequence shown here is derived from an EMBL/GenBank/DDBJ whole genome shotgun (WGS) entry which is preliminary data.</text>
</comment>
<dbReference type="SUPFAM" id="SSF109854">
    <property type="entry name" value="DinB/YfiT-like putative metalloenzymes"/>
    <property type="match status" value="1"/>
</dbReference>
<dbReference type="Pfam" id="PF05163">
    <property type="entry name" value="DinB"/>
    <property type="match status" value="1"/>
</dbReference>
<name>A0A6B2NTC6_9RHOB</name>
<gene>
    <name evidence="4" type="ORF">G0P99_17130</name>
</gene>
<organism evidence="4">
    <name type="scientific">Ruegeria sp. PrR005</name>
    <dbReference type="NCBI Taxonomy" id="2706882"/>
    <lineage>
        <taxon>Bacteria</taxon>
        <taxon>Pseudomonadati</taxon>
        <taxon>Pseudomonadota</taxon>
        <taxon>Alphaproteobacteria</taxon>
        <taxon>Rhodobacterales</taxon>
        <taxon>Roseobacteraceae</taxon>
        <taxon>Ruegeria</taxon>
    </lineage>
</organism>